<evidence type="ECO:0000259" key="2">
    <source>
        <dbReference type="Pfam" id="PF12638"/>
    </source>
</evidence>
<proteinExistence type="predicted"/>
<dbReference type="Pfam" id="PF12638">
    <property type="entry name" value="Staygreen"/>
    <property type="match status" value="1"/>
</dbReference>
<reference evidence="4 5" key="1">
    <citation type="submission" date="2020-02" db="EMBL/GenBank/DDBJ databases">
        <title>Bacillus aquiflavi sp. nov., isolated from yellow water of strong flavor Chinese baijiu in Yibin region of China.</title>
        <authorList>
            <person name="Xie J."/>
        </authorList>
    </citation>
    <scope>NUCLEOTIDE SEQUENCE [LARGE SCALE GENOMIC DNA]</scope>
    <source>
        <strain evidence="4 5">3H-10</strain>
    </source>
</reference>
<dbReference type="Proteomes" id="UP000472971">
    <property type="component" value="Unassembled WGS sequence"/>
</dbReference>
<evidence type="ECO:0000313" key="4">
    <source>
        <dbReference type="EMBL" id="NEY83008.1"/>
    </source>
</evidence>
<dbReference type="RefSeq" id="WP_163243407.1">
    <property type="nucleotide sequence ID" value="NZ_CP082780.1"/>
</dbReference>
<dbReference type="InterPro" id="IPR024438">
    <property type="entry name" value="Staygreen"/>
</dbReference>
<reference evidence="3 6" key="2">
    <citation type="submission" date="2020-07" db="EMBL/GenBank/DDBJ databases">
        <authorList>
            <person name="Feng H."/>
        </authorList>
    </citation>
    <scope>NUCLEOTIDE SEQUENCE [LARGE SCALE GENOMIC DNA]</scope>
    <source>
        <strain evidence="6">s-12</strain>
        <strain evidence="3">S-12</strain>
    </source>
</reference>
<evidence type="ECO:0000313" key="3">
    <source>
        <dbReference type="EMBL" id="MBA4538648.1"/>
    </source>
</evidence>
<name>A0A6B3W0I1_9BACI</name>
<dbReference type="PANTHER" id="PTHR31750:SF4">
    <property type="entry name" value="LP06106P"/>
    <property type="match status" value="1"/>
</dbReference>
<evidence type="ECO:0000313" key="5">
    <source>
        <dbReference type="Proteomes" id="UP000472971"/>
    </source>
</evidence>
<sequence>MSSFDPEKLTVSCIPPSTRFRPVHGRRYTLTRCNITDSHCLHIGYDYHINKDEKKRDQVLAEWIPQMGQIVLWVKVFVDDGQDDEQSAKIRFMIFKKETSQALKAFVNGDQQFYVHFPWLLDSPIYLQFESAYRQFQQVNYMGTPRQYIAKPIKQPVS</sequence>
<dbReference type="Proteomes" id="UP000570010">
    <property type="component" value="Unassembled WGS sequence"/>
</dbReference>
<keyword evidence="5" id="KW-1185">Reference proteome</keyword>
<dbReference type="PANTHER" id="PTHR31750">
    <property type="entry name" value="PROTEIN STAY-GREEN 1, CHLOROPLASTIC-RELATED"/>
    <property type="match status" value="1"/>
</dbReference>
<keyword evidence="1" id="KW-0809">Transit peptide</keyword>
<dbReference type="EMBL" id="JAAIWN010000060">
    <property type="protein sequence ID" value="NEY83008.1"/>
    <property type="molecule type" value="Genomic_DNA"/>
</dbReference>
<dbReference type="EMBL" id="JACEIO010000058">
    <property type="protein sequence ID" value="MBA4538648.1"/>
    <property type="molecule type" value="Genomic_DNA"/>
</dbReference>
<dbReference type="AlphaFoldDB" id="A0A6B3W0I1"/>
<gene>
    <name evidence="4" type="ORF">G4D64_16265</name>
    <name evidence="3" type="ORF">H1Z61_16320</name>
</gene>
<accession>A0A6B3W0I1</accession>
<protein>
    <recommendedName>
        <fullName evidence="2">Staygreen protein domain-containing protein</fullName>
    </recommendedName>
</protein>
<evidence type="ECO:0000256" key="1">
    <source>
        <dbReference type="ARBA" id="ARBA00022946"/>
    </source>
</evidence>
<organism evidence="4 5">
    <name type="scientific">Bacillus aquiflavi</name>
    <dbReference type="NCBI Taxonomy" id="2672567"/>
    <lineage>
        <taxon>Bacteria</taxon>
        <taxon>Bacillati</taxon>
        <taxon>Bacillota</taxon>
        <taxon>Bacilli</taxon>
        <taxon>Bacillales</taxon>
        <taxon>Bacillaceae</taxon>
        <taxon>Bacillus</taxon>
    </lineage>
</organism>
<feature type="domain" description="Staygreen protein" evidence="2">
    <location>
        <begin position="3"/>
        <end position="148"/>
    </location>
</feature>
<comment type="caution">
    <text evidence="4">The sequence shown here is derived from an EMBL/GenBank/DDBJ whole genome shotgun (WGS) entry which is preliminary data.</text>
</comment>
<evidence type="ECO:0000313" key="6">
    <source>
        <dbReference type="Proteomes" id="UP000570010"/>
    </source>
</evidence>